<evidence type="ECO:0000313" key="3">
    <source>
        <dbReference type="EMBL" id="MFI2232939.1"/>
    </source>
</evidence>
<dbReference type="InterPro" id="IPR037523">
    <property type="entry name" value="VOC_core"/>
</dbReference>
<protein>
    <submittedName>
        <fullName evidence="3">VOC family protein</fullName>
    </submittedName>
</protein>
<accession>A0ABW7W2Z9</accession>
<dbReference type="Proteomes" id="UP001611494">
    <property type="component" value="Unassembled WGS sequence"/>
</dbReference>
<dbReference type="InterPro" id="IPR004360">
    <property type="entry name" value="Glyas_Fos-R_dOase_dom"/>
</dbReference>
<dbReference type="RefSeq" id="WP_397064854.1">
    <property type="nucleotide sequence ID" value="NZ_JBIRYL010000010.1"/>
</dbReference>
<dbReference type="PROSITE" id="PS00934">
    <property type="entry name" value="GLYOXALASE_I_1"/>
    <property type="match status" value="1"/>
</dbReference>
<proteinExistence type="predicted"/>
<sequence length="171" mass="18621">MRDEETAPVQPVGLLPLDVQRDTHSGVHMPVLATRGPHHIRLTVTDIDRSRDFYRDVLGFDIVAESPGRPDDPEVRTDPHRLYGGCVFQAGALLLGLRPVAPAGDTFDSERVGLDHLSFGVDSRQDLVTAAERLAAAGIEHGEVIEMDQFGIAILSFDDPDGIHLELTAPL</sequence>
<keyword evidence="1" id="KW-0479">Metal-binding</keyword>
<dbReference type="EMBL" id="JBIRYL010000010">
    <property type="protein sequence ID" value="MFI2232939.1"/>
    <property type="molecule type" value="Genomic_DNA"/>
</dbReference>
<dbReference type="Gene3D" id="3.10.180.10">
    <property type="entry name" value="2,3-Dihydroxybiphenyl 1,2-Dioxygenase, domain 1"/>
    <property type="match status" value="1"/>
</dbReference>
<dbReference type="PANTHER" id="PTHR21366:SF31">
    <property type="entry name" value="METALLOTHIOL TRANSFERASE FOSB"/>
    <property type="match status" value="1"/>
</dbReference>
<keyword evidence="4" id="KW-1185">Reference proteome</keyword>
<dbReference type="PANTHER" id="PTHR21366">
    <property type="entry name" value="GLYOXALASE FAMILY PROTEIN"/>
    <property type="match status" value="1"/>
</dbReference>
<dbReference type="InterPro" id="IPR029068">
    <property type="entry name" value="Glyas_Bleomycin-R_OHBP_Dase"/>
</dbReference>
<dbReference type="Pfam" id="PF00903">
    <property type="entry name" value="Glyoxalase"/>
    <property type="match status" value="1"/>
</dbReference>
<gene>
    <name evidence="3" type="ORF">ACH49Z_24110</name>
</gene>
<reference evidence="3 4" key="1">
    <citation type="submission" date="2024-10" db="EMBL/GenBank/DDBJ databases">
        <title>The Natural Products Discovery Center: Release of the First 8490 Sequenced Strains for Exploring Actinobacteria Biosynthetic Diversity.</title>
        <authorList>
            <person name="Kalkreuter E."/>
            <person name="Kautsar S.A."/>
            <person name="Yang D."/>
            <person name="Bader C.D."/>
            <person name="Teijaro C.N."/>
            <person name="Fluegel L."/>
            <person name="Davis C.M."/>
            <person name="Simpson J.R."/>
            <person name="Lauterbach L."/>
            <person name="Steele A.D."/>
            <person name="Gui C."/>
            <person name="Meng S."/>
            <person name="Li G."/>
            <person name="Viehrig K."/>
            <person name="Ye F."/>
            <person name="Su P."/>
            <person name="Kiefer A.F."/>
            <person name="Nichols A."/>
            <person name="Cepeda A.J."/>
            <person name="Yan W."/>
            <person name="Fan B."/>
            <person name="Jiang Y."/>
            <person name="Adhikari A."/>
            <person name="Zheng C.-J."/>
            <person name="Schuster L."/>
            <person name="Cowan T.M."/>
            <person name="Smanski M.J."/>
            <person name="Chevrette M.G."/>
            <person name="De Carvalho L.P.S."/>
            <person name="Shen B."/>
        </authorList>
    </citation>
    <scope>NUCLEOTIDE SEQUENCE [LARGE SCALE GENOMIC DNA]</scope>
    <source>
        <strain evidence="3 4">NPDC019377</strain>
    </source>
</reference>
<organism evidence="3 4">
    <name type="scientific">Nocardia testacea</name>
    <dbReference type="NCBI Taxonomy" id="248551"/>
    <lineage>
        <taxon>Bacteria</taxon>
        <taxon>Bacillati</taxon>
        <taxon>Actinomycetota</taxon>
        <taxon>Actinomycetes</taxon>
        <taxon>Mycobacteriales</taxon>
        <taxon>Nocardiaceae</taxon>
        <taxon>Nocardia</taxon>
    </lineage>
</organism>
<comment type="caution">
    <text evidence="3">The sequence shown here is derived from an EMBL/GenBank/DDBJ whole genome shotgun (WGS) entry which is preliminary data.</text>
</comment>
<dbReference type="SUPFAM" id="SSF54593">
    <property type="entry name" value="Glyoxalase/Bleomycin resistance protein/Dihydroxybiphenyl dioxygenase"/>
    <property type="match status" value="1"/>
</dbReference>
<feature type="domain" description="VOC" evidence="2">
    <location>
        <begin position="36"/>
        <end position="170"/>
    </location>
</feature>
<name>A0ABW7W2Z9_9NOCA</name>
<evidence type="ECO:0000313" key="4">
    <source>
        <dbReference type="Proteomes" id="UP001611494"/>
    </source>
</evidence>
<dbReference type="InterPro" id="IPR050383">
    <property type="entry name" value="GlyoxalaseI/FosfomycinResist"/>
</dbReference>
<dbReference type="InterPro" id="IPR018146">
    <property type="entry name" value="Glyoxalase_1_CS"/>
</dbReference>
<dbReference type="PROSITE" id="PS51819">
    <property type="entry name" value="VOC"/>
    <property type="match status" value="1"/>
</dbReference>
<evidence type="ECO:0000259" key="2">
    <source>
        <dbReference type="PROSITE" id="PS51819"/>
    </source>
</evidence>
<evidence type="ECO:0000256" key="1">
    <source>
        <dbReference type="ARBA" id="ARBA00022723"/>
    </source>
</evidence>